<dbReference type="Gene3D" id="4.10.830.40">
    <property type="match status" value="1"/>
</dbReference>
<dbReference type="SMART" id="SM00449">
    <property type="entry name" value="SPRY"/>
    <property type="match status" value="1"/>
</dbReference>
<feature type="domain" description="RING-type" evidence="8">
    <location>
        <begin position="14"/>
        <end position="57"/>
    </location>
</feature>
<dbReference type="GO" id="GO:0008270">
    <property type="term" value="F:zinc ion binding"/>
    <property type="evidence" value="ECO:0007669"/>
    <property type="project" value="UniProtKB-KW"/>
</dbReference>
<evidence type="ECO:0000256" key="5">
    <source>
        <dbReference type="ARBA" id="ARBA00022859"/>
    </source>
</evidence>
<dbReference type="InterPro" id="IPR001841">
    <property type="entry name" value="Znf_RING"/>
</dbReference>
<keyword evidence="4" id="KW-0862">Zinc</keyword>
<dbReference type="PROSITE" id="PS00518">
    <property type="entry name" value="ZF_RING_1"/>
    <property type="match status" value="1"/>
</dbReference>
<keyword evidence="7" id="KW-0175">Coiled coil</keyword>
<dbReference type="PANTHER" id="PTHR25465:SF5">
    <property type="entry name" value="E3 UBIQUITIN_ISG15 LIGASE TRIM25-RELATED"/>
    <property type="match status" value="1"/>
</dbReference>
<keyword evidence="2" id="KW-0479">Metal-binding</keyword>
<dbReference type="InterPro" id="IPR043136">
    <property type="entry name" value="B30.2/SPRY_sf"/>
</dbReference>
<evidence type="ECO:0000256" key="1">
    <source>
        <dbReference type="ARBA" id="ARBA00022588"/>
    </source>
</evidence>
<sequence>MAKAVVEDRDPFCCSVCLDPLRDPVTIPCGHSYCMNCISGCWDQEGQKSEYSCPQCRETFSPRPVLKKSTVLAELVDKMKNSGFQTASPPLAPYAEPGDVECDFCSERKLKAVKSCLVCLVSLCQTHIEPHYNIPAMKKHKLVQVSTHLQQRICSQHDKLMEVFCRTDQKCICMLCIMDKHKGHDIVSAAAERKEREKELGKTKTEFLKRIKKREKELQELREAVASYQRSAQEAEEQSEKIFTELLETIEKRRSEVKELIRAQQKAAVRDAEHVLEKLEQEFTELRRGDAELEKLLLEEDHVHFLQRFQTLQSSVSKTSPSISVRPHMSFENLSESLSALKSEVEELCKQDMMKIYREGKCCAEEILTVASFVFLQFNTPVHLFISLVTSVGIDLPQEPKTREEFLKYSCKLTLDPNTAHRLISLSEGNRRATCGKELPYPYHPDRFISYSQVLGFCRRVYWEAELDRKNDSAVEIAIAYKSITSGDDSAECDFRDDKSWCLECKIGECIFWHEMKKTEISIIPTSRIGVYVDHRAGTLSFYNISDTMTLLHNVNTTFTEPIYPGFYVGPAASVKLCFEE</sequence>
<comment type="caution">
    <text evidence="11">The sequence shown here is derived from an EMBL/GenBank/DDBJ whole genome shotgun (WGS) entry which is preliminary data.</text>
</comment>
<evidence type="ECO:0000313" key="11">
    <source>
        <dbReference type="EMBL" id="KAL2091426.1"/>
    </source>
</evidence>
<evidence type="ECO:0000256" key="2">
    <source>
        <dbReference type="ARBA" id="ARBA00022723"/>
    </source>
</evidence>
<feature type="coiled-coil region" evidence="7">
    <location>
        <begin position="204"/>
        <end position="296"/>
    </location>
</feature>
<reference evidence="11 12" key="1">
    <citation type="submission" date="2024-09" db="EMBL/GenBank/DDBJ databases">
        <title>A chromosome-level genome assembly of Gray's grenadier anchovy, Coilia grayii.</title>
        <authorList>
            <person name="Fu Z."/>
        </authorList>
    </citation>
    <scope>NUCLEOTIDE SEQUENCE [LARGE SCALE GENOMIC DNA]</scope>
    <source>
        <strain evidence="11">G4</strain>
        <tissue evidence="11">Muscle</tissue>
    </source>
</reference>
<evidence type="ECO:0000256" key="4">
    <source>
        <dbReference type="ARBA" id="ARBA00022833"/>
    </source>
</evidence>
<dbReference type="PROSITE" id="PS50119">
    <property type="entry name" value="ZF_BBOX"/>
    <property type="match status" value="1"/>
</dbReference>
<dbReference type="InterPro" id="IPR058030">
    <property type="entry name" value="TRIM8/14/16/25/29/45/65_CC"/>
</dbReference>
<dbReference type="SMART" id="SM00336">
    <property type="entry name" value="BBOX"/>
    <property type="match status" value="1"/>
</dbReference>
<evidence type="ECO:0000256" key="7">
    <source>
        <dbReference type="SAM" id="Coils"/>
    </source>
</evidence>
<dbReference type="GO" id="GO:0045087">
    <property type="term" value="P:innate immune response"/>
    <property type="evidence" value="ECO:0007669"/>
    <property type="project" value="UniProtKB-KW"/>
</dbReference>
<organism evidence="11 12">
    <name type="scientific">Coilia grayii</name>
    <name type="common">Gray's grenadier anchovy</name>
    <dbReference type="NCBI Taxonomy" id="363190"/>
    <lineage>
        <taxon>Eukaryota</taxon>
        <taxon>Metazoa</taxon>
        <taxon>Chordata</taxon>
        <taxon>Craniata</taxon>
        <taxon>Vertebrata</taxon>
        <taxon>Euteleostomi</taxon>
        <taxon>Actinopterygii</taxon>
        <taxon>Neopterygii</taxon>
        <taxon>Teleostei</taxon>
        <taxon>Clupei</taxon>
        <taxon>Clupeiformes</taxon>
        <taxon>Clupeoidei</taxon>
        <taxon>Engraulidae</taxon>
        <taxon>Coilinae</taxon>
        <taxon>Coilia</taxon>
    </lineage>
</organism>
<gene>
    <name evidence="11" type="ORF">ACEWY4_013689</name>
</gene>
<evidence type="ECO:0000256" key="6">
    <source>
        <dbReference type="PROSITE-ProRule" id="PRU00024"/>
    </source>
</evidence>
<dbReference type="SMART" id="SM00184">
    <property type="entry name" value="RING"/>
    <property type="match status" value="1"/>
</dbReference>
<dbReference type="AlphaFoldDB" id="A0ABD1JX72"/>
<dbReference type="PROSITE" id="PS50089">
    <property type="entry name" value="ZF_RING_2"/>
    <property type="match status" value="1"/>
</dbReference>
<dbReference type="Gene3D" id="3.30.160.60">
    <property type="entry name" value="Classic Zinc Finger"/>
    <property type="match status" value="1"/>
</dbReference>
<dbReference type="InterPro" id="IPR006574">
    <property type="entry name" value="PRY"/>
</dbReference>
<feature type="domain" description="B30.2/SPRY" evidence="10">
    <location>
        <begin position="392"/>
        <end position="581"/>
    </location>
</feature>
<proteinExistence type="predicted"/>
<dbReference type="SUPFAM" id="SSF49899">
    <property type="entry name" value="Concanavalin A-like lectins/glucanases"/>
    <property type="match status" value="1"/>
</dbReference>
<dbReference type="PRINTS" id="PR01407">
    <property type="entry name" value="BUTYPHLNCDUF"/>
</dbReference>
<dbReference type="SUPFAM" id="SSF57845">
    <property type="entry name" value="B-box zinc-binding domain"/>
    <property type="match status" value="1"/>
</dbReference>
<evidence type="ECO:0000313" key="12">
    <source>
        <dbReference type="Proteomes" id="UP001591681"/>
    </source>
</evidence>
<dbReference type="SMART" id="SM00589">
    <property type="entry name" value="PRY"/>
    <property type="match status" value="1"/>
</dbReference>
<dbReference type="Pfam" id="PF15227">
    <property type="entry name" value="zf-C3HC4_4"/>
    <property type="match status" value="1"/>
</dbReference>
<evidence type="ECO:0000259" key="9">
    <source>
        <dbReference type="PROSITE" id="PS50119"/>
    </source>
</evidence>
<dbReference type="PROSITE" id="PS50188">
    <property type="entry name" value="B302_SPRY"/>
    <property type="match status" value="1"/>
</dbReference>
<evidence type="ECO:0000256" key="3">
    <source>
        <dbReference type="ARBA" id="ARBA00022771"/>
    </source>
</evidence>
<dbReference type="SUPFAM" id="SSF57850">
    <property type="entry name" value="RING/U-box"/>
    <property type="match status" value="1"/>
</dbReference>
<dbReference type="Pfam" id="PF00622">
    <property type="entry name" value="SPRY"/>
    <property type="match status" value="1"/>
</dbReference>
<dbReference type="CDD" id="cd16040">
    <property type="entry name" value="SPRY_PRY_SNTX"/>
    <property type="match status" value="1"/>
</dbReference>
<keyword evidence="12" id="KW-1185">Reference proteome</keyword>
<dbReference type="InterPro" id="IPR051051">
    <property type="entry name" value="E3_ubiq-ligase_TRIM/RNF"/>
</dbReference>
<dbReference type="InterPro" id="IPR013320">
    <property type="entry name" value="ConA-like_dom_sf"/>
</dbReference>
<dbReference type="EMBL" id="JBHFQA010000011">
    <property type="protein sequence ID" value="KAL2091426.1"/>
    <property type="molecule type" value="Genomic_DNA"/>
</dbReference>
<name>A0ABD1JX72_9TELE</name>
<keyword evidence="1" id="KW-0399">Innate immunity</keyword>
<dbReference type="InterPro" id="IPR003877">
    <property type="entry name" value="SPRY_dom"/>
</dbReference>
<dbReference type="InterPro" id="IPR000315">
    <property type="entry name" value="Znf_B-box"/>
</dbReference>
<dbReference type="CDD" id="cd19769">
    <property type="entry name" value="Bbox2_TRIM16-like"/>
    <property type="match status" value="1"/>
</dbReference>
<dbReference type="InterPro" id="IPR003879">
    <property type="entry name" value="Butyrophylin_SPRY"/>
</dbReference>
<dbReference type="PANTHER" id="PTHR25465">
    <property type="entry name" value="B-BOX DOMAIN CONTAINING"/>
    <property type="match status" value="1"/>
</dbReference>
<evidence type="ECO:0000259" key="8">
    <source>
        <dbReference type="PROSITE" id="PS50089"/>
    </source>
</evidence>
<dbReference type="InterPro" id="IPR001870">
    <property type="entry name" value="B30.2/SPRY"/>
</dbReference>
<dbReference type="Proteomes" id="UP001591681">
    <property type="component" value="Unassembled WGS sequence"/>
</dbReference>
<dbReference type="Pfam" id="PF13765">
    <property type="entry name" value="PRY"/>
    <property type="match status" value="1"/>
</dbReference>
<protein>
    <submittedName>
        <fullName evidence="11">Uncharacterized protein</fullName>
    </submittedName>
</protein>
<dbReference type="Pfam" id="PF25600">
    <property type="entry name" value="TRIM_CC"/>
    <property type="match status" value="1"/>
</dbReference>
<dbReference type="Gene3D" id="2.60.120.920">
    <property type="match status" value="1"/>
</dbReference>
<dbReference type="Pfam" id="PF00643">
    <property type="entry name" value="zf-B_box"/>
    <property type="match status" value="1"/>
</dbReference>
<evidence type="ECO:0000259" key="10">
    <source>
        <dbReference type="PROSITE" id="PS50188"/>
    </source>
</evidence>
<dbReference type="InterPro" id="IPR013083">
    <property type="entry name" value="Znf_RING/FYVE/PHD"/>
</dbReference>
<dbReference type="GO" id="GO:0005737">
    <property type="term" value="C:cytoplasm"/>
    <property type="evidence" value="ECO:0007669"/>
    <property type="project" value="UniProtKB-ARBA"/>
</dbReference>
<feature type="domain" description="B box-type" evidence="9">
    <location>
        <begin position="149"/>
        <end position="189"/>
    </location>
</feature>
<dbReference type="Gene3D" id="3.30.40.10">
    <property type="entry name" value="Zinc/RING finger domain, C3HC4 (zinc finger)"/>
    <property type="match status" value="1"/>
</dbReference>
<dbReference type="InterPro" id="IPR017907">
    <property type="entry name" value="Znf_RING_CS"/>
</dbReference>
<keyword evidence="5" id="KW-0391">Immunity</keyword>
<keyword evidence="3 6" id="KW-0863">Zinc-finger</keyword>
<accession>A0ABD1JX72</accession>